<evidence type="ECO:0000313" key="26">
    <source>
        <dbReference type="Proteomes" id="UP000694569"/>
    </source>
</evidence>
<feature type="compositionally biased region" description="Polar residues" evidence="22">
    <location>
        <begin position="138"/>
        <end position="147"/>
    </location>
</feature>
<evidence type="ECO:0000256" key="20">
    <source>
        <dbReference type="ARBA" id="ARBA00082620"/>
    </source>
</evidence>
<evidence type="ECO:0000256" key="2">
    <source>
        <dbReference type="ARBA" id="ARBA00004572"/>
    </source>
</evidence>
<feature type="region of interest" description="Disordered" evidence="22">
    <location>
        <begin position="493"/>
        <end position="516"/>
    </location>
</feature>
<evidence type="ECO:0000256" key="8">
    <source>
        <dbReference type="ARBA" id="ARBA00022692"/>
    </source>
</evidence>
<evidence type="ECO:0000256" key="10">
    <source>
        <dbReference type="ARBA" id="ARBA00022843"/>
    </source>
</evidence>
<keyword evidence="6" id="KW-0945">Host-virus interaction</keyword>
<dbReference type="GO" id="GO:0032728">
    <property type="term" value="P:positive regulation of interferon-beta production"/>
    <property type="evidence" value="ECO:0007669"/>
    <property type="project" value="UniProtKB-ARBA"/>
</dbReference>
<keyword evidence="18" id="KW-0449">Lipoprotein</keyword>
<evidence type="ECO:0000256" key="9">
    <source>
        <dbReference type="ARBA" id="ARBA00022787"/>
    </source>
</evidence>
<evidence type="ECO:0000256" key="3">
    <source>
        <dbReference type="ARBA" id="ARBA00022481"/>
    </source>
</evidence>
<evidence type="ECO:0000256" key="1">
    <source>
        <dbReference type="ARBA" id="ARBA00004275"/>
    </source>
</evidence>
<dbReference type="GeneTree" id="ENSGT01050000245143"/>
<dbReference type="GO" id="GO:0032727">
    <property type="term" value="P:positive regulation of interferon-alpha production"/>
    <property type="evidence" value="ECO:0007669"/>
    <property type="project" value="UniProtKB-ARBA"/>
</dbReference>
<dbReference type="GO" id="GO:0070585">
    <property type="term" value="P:protein localization to mitochondrion"/>
    <property type="evidence" value="ECO:0007669"/>
    <property type="project" value="UniProtKB-ARBA"/>
</dbReference>
<keyword evidence="14" id="KW-0496">Mitochondrion</keyword>
<dbReference type="FunFam" id="1.10.533.10:FF:000063">
    <property type="entry name" value="Mitochondrial antiviral-signaling protein"/>
    <property type="match status" value="1"/>
</dbReference>
<feature type="compositionally biased region" description="Low complexity" evidence="22">
    <location>
        <begin position="242"/>
        <end position="256"/>
    </location>
</feature>
<comment type="subcellular location">
    <subcellularLocation>
        <location evidence="2">Mitochondrion outer membrane</location>
        <topology evidence="2">Single-pass membrane protein</topology>
    </subcellularLocation>
    <subcellularLocation>
        <location evidence="1">Peroxisome</location>
    </subcellularLocation>
</comment>
<dbReference type="GO" id="GO:0035591">
    <property type="term" value="F:signaling adaptor activity"/>
    <property type="evidence" value="ECO:0007669"/>
    <property type="project" value="UniProtKB-ARBA"/>
</dbReference>
<keyword evidence="15 23" id="KW-0472">Membrane</keyword>
<evidence type="ECO:0000256" key="13">
    <source>
        <dbReference type="ARBA" id="ARBA00023118"/>
    </source>
</evidence>
<protein>
    <recommendedName>
        <fullName evidence="19">Mitochondrial antiviral-signaling protein</fullName>
    </recommendedName>
    <alternativeName>
        <fullName evidence="20">Interferon beta promoter stimulator protein 1</fullName>
    </alternativeName>
    <alternativeName>
        <fullName evidence="21">Virus-induced-signaling adapter</fullName>
    </alternativeName>
</protein>
<dbReference type="GO" id="GO:0032755">
    <property type="term" value="P:positive regulation of interleukin-6 production"/>
    <property type="evidence" value="ECO:0007669"/>
    <property type="project" value="UniProtKB-ARBA"/>
</dbReference>
<feature type="domain" description="Caspase recruitment" evidence="24">
    <location>
        <begin position="6"/>
        <end position="90"/>
    </location>
</feature>
<keyword evidence="5" id="KW-0597">Phosphoprotein</keyword>
<organism evidence="25 26">
    <name type="scientific">Leptobrachium leishanense</name>
    <name type="common">Leishan spiny toad</name>
    <dbReference type="NCBI Taxonomy" id="445787"/>
    <lineage>
        <taxon>Eukaryota</taxon>
        <taxon>Metazoa</taxon>
        <taxon>Chordata</taxon>
        <taxon>Craniata</taxon>
        <taxon>Vertebrata</taxon>
        <taxon>Euteleostomi</taxon>
        <taxon>Amphibia</taxon>
        <taxon>Batrachia</taxon>
        <taxon>Anura</taxon>
        <taxon>Pelobatoidea</taxon>
        <taxon>Megophryidae</taxon>
        <taxon>Leptobrachium</taxon>
    </lineage>
</organism>
<evidence type="ECO:0000256" key="16">
    <source>
        <dbReference type="ARBA" id="ARBA00023139"/>
    </source>
</evidence>
<dbReference type="GO" id="GO:0002230">
    <property type="term" value="P:positive regulation of defense response to virus by host"/>
    <property type="evidence" value="ECO:0007669"/>
    <property type="project" value="UniProtKB-ARBA"/>
</dbReference>
<dbReference type="InterPro" id="IPR031964">
    <property type="entry name" value="CARD_dom"/>
</dbReference>
<keyword evidence="10" id="KW-0832">Ubl conjugation</keyword>
<dbReference type="GO" id="GO:0045087">
    <property type="term" value="P:innate immune response"/>
    <property type="evidence" value="ECO:0007669"/>
    <property type="project" value="UniProtKB-KW"/>
</dbReference>
<keyword evidence="17" id="KW-0576">Peroxisome</keyword>
<feature type="compositionally biased region" description="Low complexity" evidence="22">
    <location>
        <begin position="583"/>
        <end position="596"/>
    </location>
</feature>
<feature type="region of interest" description="Disordered" evidence="22">
    <location>
        <begin position="173"/>
        <end position="303"/>
    </location>
</feature>
<dbReference type="GO" id="GO:0051607">
    <property type="term" value="P:defense response to virus"/>
    <property type="evidence" value="ECO:0007669"/>
    <property type="project" value="UniProtKB-KW"/>
</dbReference>
<evidence type="ECO:0000256" key="14">
    <source>
        <dbReference type="ARBA" id="ARBA00023128"/>
    </source>
</evidence>
<feature type="region of interest" description="Disordered" evidence="22">
    <location>
        <begin position="715"/>
        <end position="756"/>
    </location>
</feature>
<dbReference type="GO" id="GO:0045071">
    <property type="term" value="P:negative regulation of viral genome replication"/>
    <property type="evidence" value="ECO:0007669"/>
    <property type="project" value="UniProtKB-ARBA"/>
</dbReference>
<evidence type="ECO:0000256" key="23">
    <source>
        <dbReference type="SAM" id="Phobius"/>
    </source>
</evidence>
<keyword evidence="12 23" id="KW-1133">Transmembrane helix</keyword>
<sequence length="784" mass="86227">MGFAEDKFHQYLKENMQSLTDITLTEILMYLPCLTTQNQEKLRQRVLLNGNEATLWEFITDLKKRDNWANQFLSALRKCRQYRLADDLQSVYDSYSPVKRASEPRNPPPRMPQAASLDHSPYNSPQQPQVVPPYQSNTQPQASTSNTPKALYSDVVQAVAPVHAQANSSLAIPENSPEVQQDSEALQSVQESGQTQLHPYLEHHPVPTRSHSDFDTQSWSSPNPINHEMQSRRSNEARVPVTETSSESSYYQENSNFHNTHQDQESTEPAVTSFTNAEDNSANVLSNPSSTSLASQITHPRPDEIRTLPGPSIHPTHLPAAIQPSGLTTYTERLKAMTQPPFSTGLESSHNQPPLASNTDQYHVPVNTEPSSSSITHTEHLPVGVQPSTAQVTHTERLPVGIQPSTAQVTHTENTQPNIQLVSFLNNSPEHNTTKSSNSVAGNVPDSAQPSNTCFTSTDNIATIAPTLPAPETATNHSTASTARDGDVQQATPATYLGGGRSTVHPVPGNRNDEYYISKPGVLQSNFENIRIGEDANASDVTISNDPLQISVSIHSRTNQTRRIGDDVTGGAVNMESDPLMFSSGGQSRNNSQNGRTISDPLMISSSSSMISSAGPPNLRDTFSPMNHQPRTPQRGATGDVNGNTPMQYPKDPEENEYTFKSSPGESFRYSGRHKVELSPPEDAPTNIPEEYSFDTDTETARFSLNYNEEASVDLTAGNADRMHQRPSVKKHDGKNGNESEKQMENQDRERTSQTDNSYTSNILLVSLIVAAISVSVIMLWRKN</sequence>
<dbReference type="InterPro" id="IPR011029">
    <property type="entry name" value="DEATH-like_dom_sf"/>
</dbReference>
<feature type="transmembrane region" description="Helical" evidence="23">
    <location>
        <begin position="759"/>
        <end position="781"/>
    </location>
</feature>
<feature type="compositionally biased region" description="Polar residues" evidence="22">
    <location>
        <begin position="215"/>
        <end position="224"/>
    </location>
</feature>
<evidence type="ECO:0000256" key="5">
    <source>
        <dbReference type="ARBA" id="ARBA00022553"/>
    </source>
</evidence>
<feature type="region of interest" description="Disordered" evidence="22">
    <location>
        <begin position="561"/>
        <end position="692"/>
    </location>
</feature>
<keyword evidence="7" id="KW-0399">Innate immunity</keyword>
<evidence type="ECO:0000256" key="17">
    <source>
        <dbReference type="ARBA" id="ARBA00023140"/>
    </source>
</evidence>
<feature type="region of interest" description="Disordered" evidence="22">
    <location>
        <begin position="95"/>
        <end position="147"/>
    </location>
</feature>
<evidence type="ECO:0000256" key="4">
    <source>
        <dbReference type="ARBA" id="ARBA00022499"/>
    </source>
</evidence>
<dbReference type="GO" id="GO:0005777">
    <property type="term" value="C:peroxisome"/>
    <property type="evidence" value="ECO:0007669"/>
    <property type="project" value="UniProtKB-SubCell"/>
</dbReference>
<feature type="compositionally biased region" description="Polar residues" evidence="22">
    <location>
        <begin position="177"/>
        <end position="197"/>
    </location>
</feature>
<evidence type="ECO:0000256" key="7">
    <source>
        <dbReference type="ARBA" id="ARBA00022588"/>
    </source>
</evidence>
<keyword evidence="3" id="KW-0488">Methylation</keyword>
<evidence type="ECO:0000259" key="24">
    <source>
        <dbReference type="Pfam" id="PF16739"/>
    </source>
</evidence>
<dbReference type="GO" id="GO:1900063">
    <property type="term" value="P:regulation of peroxisome organization"/>
    <property type="evidence" value="ECO:0007669"/>
    <property type="project" value="UniProtKB-ARBA"/>
</dbReference>
<keyword evidence="4" id="KW-1017">Isopeptide bond</keyword>
<keyword evidence="26" id="KW-1185">Reference proteome</keyword>
<dbReference type="AlphaFoldDB" id="A0A8C5MRS1"/>
<evidence type="ECO:0000256" key="15">
    <source>
        <dbReference type="ARBA" id="ARBA00023136"/>
    </source>
</evidence>
<dbReference type="GO" id="GO:1900227">
    <property type="term" value="P:positive regulation of NLRP3 inflammasome complex assembly"/>
    <property type="evidence" value="ECO:0007669"/>
    <property type="project" value="UniProtKB-ARBA"/>
</dbReference>
<dbReference type="Ensembl" id="ENSLLET00000016608.1">
    <property type="protein sequence ID" value="ENSLLEP00000015997.1"/>
    <property type="gene ID" value="ENSLLEG00000010131.1"/>
</dbReference>
<reference evidence="25" key="1">
    <citation type="submission" date="2025-08" db="UniProtKB">
        <authorList>
            <consortium name="Ensembl"/>
        </authorList>
    </citation>
    <scope>IDENTIFICATION</scope>
</reference>
<feature type="compositionally biased region" description="Polar residues" evidence="22">
    <location>
        <begin position="267"/>
        <end position="298"/>
    </location>
</feature>
<keyword evidence="9" id="KW-1000">Mitochondrion outer membrane</keyword>
<keyword evidence="11" id="KW-0391">Immunity</keyword>
<dbReference type="Proteomes" id="UP000694569">
    <property type="component" value="Unplaced"/>
</dbReference>
<feature type="compositionally biased region" description="Basic and acidic residues" evidence="22">
    <location>
        <begin position="200"/>
        <end position="214"/>
    </location>
</feature>
<feature type="compositionally biased region" description="Low complexity" evidence="22">
    <location>
        <begin position="603"/>
        <end position="613"/>
    </location>
</feature>
<keyword evidence="13" id="KW-0051">Antiviral defense</keyword>
<keyword evidence="16" id="KW-0564">Palmitate</keyword>
<feature type="compositionally biased region" description="Basic and acidic residues" evidence="22">
    <location>
        <begin position="730"/>
        <end position="753"/>
    </location>
</feature>
<reference evidence="25" key="2">
    <citation type="submission" date="2025-09" db="UniProtKB">
        <authorList>
            <consortium name="Ensembl"/>
        </authorList>
    </citation>
    <scope>IDENTIFICATION</scope>
</reference>
<evidence type="ECO:0000256" key="18">
    <source>
        <dbReference type="ARBA" id="ARBA00023288"/>
    </source>
</evidence>
<accession>A0A8C5MRS1</accession>
<dbReference type="Gene3D" id="1.10.533.10">
    <property type="entry name" value="Death Domain, Fas"/>
    <property type="match status" value="1"/>
</dbReference>
<name>A0A8C5MRS1_9ANUR</name>
<dbReference type="Pfam" id="PF16739">
    <property type="entry name" value="CARD_2"/>
    <property type="match status" value="1"/>
</dbReference>
<feature type="compositionally biased region" description="Low complexity" evidence="22">
    <location>
        <begin position="121"/>
        <end position="137"/>
    </location>
</feature>
<dbReference type="GO" id="GO:0005741">
    <property type="term" value="C:mitochondrial outer membrane"/>
    <property type="evidence" value="ECO:0007669"/>
    <property type="project" value="UniProtKB-SubCell"/>
</dbReference>
<evidence type="ECO:0000256" key="12">
    <source>
        <dbReference type="ARBA" id="ARBA00022989"/>
    </source>
</evidence>
<evidence type="ECO:0000313" key="25">
    <source>
        <dbReference type="Ensembl" id="ENSLLEP00000015997.1"/>
    </source>
</evidence>
<evidence type="ECO:0000256" key="11">
    <source>
        <dbReference type="ARBA" id="ARBA00022859"/>
    </source>
</evidence>
<evidence type="ECO:0000256" key="19">
    <source>
        <dbReference type="ARBA" id="ARBA00071084"/>
    </source>
</evidence>
<keyword evidence="8 23" id="KW-0812">Transmembrane</keyword>
<dbReference type="GO" id="GO:0002753">
    <property type="term" value="P:cytoplasmic pattern recognition receptor signaling pathway"/>
    <property type="evidence" value="ECO:0007669"/>
    <property type="project" value="UniProtKB-ARBA"/>
</dbReference>
<evidence type="ECO:0000256" key="6">
    <source>
        <dbReference type="ARBA" id="ARBA00022581"/>
    </source>
</evidence>
<evidence type="ECO:0000256" key="22">
    <source>
        <dbReference type="SAM" id="MobiDB-lite"/>
    </source>
</evidence>
<proteinExistence type="predicted"/>
<evidence type="ECO:0000256" key="21">
    <source>
        <dbReference type="ARBA" id="ARBA00083233"/>
    </source>
</evidence>